<dbReference type="PANTHER" id="PTHR46652:SF3">
    <property type="entry name" value="LEUCINE-RICH REPEAT-CONTAINING PROTEIN 9"/>
    <property type="match status" value="1"/>
</dbReference>
<dbReference type="Pfam" id="PF13676">
    <property type="entry name" value="TIR_2"/>
    <property type="match status" value="1"/>
</dbReference>
<dbReference type="SUPFAM" id="SSF52047">
    <property type="entry name" value="RNI-like"/>
    <property type="match status" value="1"/>
</dbReference>
<feature type="domain" description="TIR" evidence="3">
    <location>
        <begin position="1058"/>
        <end position="1205"/>
    </location>
</feature>
<dbReference type="EMBL" id="JACHLD010000002">
    <property type="protein sequence ID" value="MBB4801926.1"/>
    <property type="molecule type" value="Genomic_DNA"/>
</dbReference>
<dbReference type="SUPFAM" id="SSF52058">
    <property type="entry name" value="L domain-like"/>
    <property type="match status" value="1"/>
</dbReference>
<dbReference type="SUPFAM" id="SSF52540">
    <property type="entry name" value="P-loop containing nucleoside triphosphate hydrolases"/>
    <property type="match status" value="1"/>
</dbReference>
<dbReference type="InterPro" id="IPR035897">
    <property type="entry name" value="Toll_tir_struct_dom_sf"/>
</dbReference>
<dbReference type="Proteomes" id="UP000561681">
    <property type="component" value="Unassembled WGS sequence"/>
</dbReference>
<dbReference type="InterPro" id="IPR027417">
    <property type="entry name" value="P-loop_NTPase"/>
</dbReference>
<keyword evidence="1" id="KW-0433">Leucine-rich repeat</keyword>
<dbReference type="Pfam" id="PF08477">
    <property type="entry name" value="Roc"/>
    <property type="match status" value="1"/>
</dbReference>
<dbReference type="InterPro" id="IPR050836">
    <property type="entry name" value="SDS22/Internalin_LRR"/>
</dbReference>
<comment type="caution">
    <text evidence="4">The sequence shown here is derived from an EMBL/GenBank/DDBJ whole genome shotgun (WGS) entry which is preliminary data.</text>
</comment>
<dbReference type="SMART" id="SM00255">
    <property type="entry name" value="TIR"/>
    <property type="match status" value="1"/>
</dbReference>
<dbReference type="InterPro" id="IPR001611">
    <property type="entry name" value="Leu-rich_rpt"/>
</dbReference>
<dbReference type="SMART" id="SM00365">
    <property type="entry name" value="LRR_SD22"/>
    <property type="match status" value="12"/>
</dbReference>
<organism evidence="4 5">
    <name type="scientific">Flavobacterium nitrogenifigens</name>
    <dbReference type="NCBI Taxonomy" id="1617283"/>
    <lineage>
        <taxon>Bacteria</taxon>
        <taxon>Pseudomonadati</taxon>
        <taxon>Bacteroidota</taxon>
        <taxon>Flavobacteriia</taxon>
        <taxon>Flavobacteriales</taxon>
        <taxon>Flavobacteriaceae</taxon>
        <taxon>Flavobacterium</taxon>
    </lineage>
</organism>
<dbReference type="Gene3D" id="3.30.310.200">
    <property type="match status" value="1"/>
</dbReference>
<keyword evidence="5" id="KW-1185">Reference proteome</keyword>
<dbReference type="InterPro" id="IPR032675">
    <property type="entry name" value="LRR_dom_sf"/>
</dbReference>
<dbReference type="InterPro" id="IPR025875">
    <property type="entry name" value="Leu-rich_rpt_4"/>
</dbReference>
<dbReference type="Gene3D" id="3.40.50.300">
    <property type="entry name" value="P-loop containing nucleotide triphosphate hydrolases"/>
    <property type="match status" value="1"/>
</dbReference>
<evidence type="ECO:0000256" key="1">
    <source>
        <dbReference type="ARBA" id="ARBA00022614"/>
    </source>
</evidence>
<dbReference type="SMART" id="SM00369">
    <property type="entry name" value="LRR_TYP"/>
    <property type="match status" value="9"/>
</dbReference>
<dbReference type="InterPro" id="IPR000157">
    <property type="entry name" value="TIR_dom"/>
</dbReference>
<evidence type="ECO:0000259" key="3">
    <source>
        <dbReference type="PROSITE" id="PS50104"/>
    </source>
</evidence>
<dbReference type="Pfam" id="PF12799">
    <property type="entry name" value="LRR_4"/>
    <property type="match status" value="5"/>
</dbReference>
<protein>
    <submittedName>
        <fullName evidence="4">Internalin A</fullName>
    </submittedName>
</protein>
<dbReference type="PANTHER" id="PTHR46652">
    <property type="entry name" value="LEUCINE-RICH REPEAT AND IQ DOMAIN-CONTAINING PROTEIN 1-RELATED"/>
    <property type="match status" value="1"/>
</dbReference>
<dbReference type="Gene3D" id="3.80.10.10">
    <property type="entry name" value="Ribonuclease Inhibitor"/>
    <property type="match status" value="3"/>
</dbReference>
<gene>
    <name evidence="4" type="ORF">HNP37_001987</name>
</gene>
<dbReference type="SUPFAM" id="SSF52200">
    <property type="entry name" value="Toll/Interleukin receptor TIR domain"/>
    <property type="match status" value="1"/>
</dbReference>
<name>A0A7W7IWL6_9FLAO</name>
<dbReference type="AlphaFoldDB" id="A0A7W7IWL6"/>
<keyword evidence="2" id="KW-0677">Repeat</keyword>
<evidence type="ECO:0000313" key="5">
    <source>
        <dbReference type="Proteomes" id="UP000561681"/>
    </source>
</evidence>
<evidence type="ECO:0000256" key="2">
    <source>
        <dbReference type="ARBA" id="ARBA00022737"/>
    </source>
</evidence>
<sequence>MKKPLEIQILEKKHRIFLSSEFYVVNNENSVVELKLAKNGIDDISFLDVFNSLIILDLSNNSISDISILEKFKSLEILDLSYNHVSDPTVLISLISLKELNLSNNQISSLSFLKSLKNINEVNLSNNQIFSFSDIDNLPVLNNINLNDNKISGVIFISNLPKLKILKLVRNEISDFFILHPLRNLVHLDLYGNQISDISFIYDFAELSFLDLSRNKISNISHLASLNKLKELYLSNNQISEIDIIENLKTLESLNLSFNAISDISIIAKLEKLQDLNVSGNYEITDISNLRELENLIQLDVSYNQQIGDFSIISFLKKIKVLLLNGVKISDFSFLSNMKEIRTLFLGSNDISNIYFLEKLTSLKTLYLSSNNISDIQILKDLKTIESLYLKNNKISHISILKELKFLRNLDLSENKIFEVEEFNFIVQFSSLHIKAYNNNCFNINKIHLDEKGNNYDTILNALKKLDESKKTYRLPAKVLFLGNTESGKSTLLDYILQEKEPRILKKNLGSTHVVQIETLPVKFRKNAIPKAVFYDFGGQDYYHGLYKAFLSNDSINILLWNKNYDNNQIRKDRNNQLTRDYDRNYWLNQLKFQYDKGNRKKDLEFDRNKREPILLVQTHADKEAHVRDTYKGDCEIFNIKNEFFISLSQESIEGSVIQKIGLKYLEETLHDLIQQKQIIKKEPLWYKEFLNYILRTNTENYILLSKVVSEYKRESDPDNLLLPEVLRELSQTGLVLYYKDDEDLKDVVWLDPSKTVQYIHTNILSKENIIAKRGIVERNIFDGFADEKIVKLLINQKVIFLDEYDNNYIIPGYLPLTEEEDKLYELLTFDFIEPTFILKFEYFIPFGLINQLICFYGKNKNKKHYWRDQLLFTKDNCKILIKLDFTNLEIAVSIKSKDSMSFDKLQKEIFKDILNLYWDKIPVEIKQNNIGKENINIEDINIENLISGTLQASISHKDIKTENIVKAESKDGVRSNYNELVSPDDLYISVDNKYFTSHKELQNEDRTFSKIISFGLEIKKEIQNDKEIEIRRLNKNLVIEESAILYRNFTNNKNTEKMKKIFISYSKFDDDYKKEFVKHLITLKDDNLIDPFNCDEIDLGEDSHEVIQRKLAECDYMVALVSVDLLNTKYIRDFEVDKAEELGKKIIPIIIKPCDWETSKLGKHHASLRGTNISLDKQLYLDDKIKEVSKIERAAFWTAVIKEFREKLFN</sequence>
<reference evidence="4 5" key="1">
    <citation type="submission" date="2020-08" db="EMBL/GenBank/DDBJ databases">
        <title>Functional genomics of gut bacteria from endangered species of beetles.</title>
        <authorList>
            <person name="Carlos-Shanley C."/>
        </authorList>
    </citation>
    <scope>NUCLEOTIDE SEQUENCE [LARGE SCALE GENOMIC DNA]</scope>
    <source>
        <strain evidence="4 5">S00142</strain>
    </source>
</reference>
<evidence type="ECO:0000313" key="4">
    <source>
        <dbReference type="EMBL" id="MBB4801926.1"/>
    </source>
</evidence>
<dbReference type="GO" id="GO:0007165">
    <property type="term" value="P:signal transduction"/>
    <property type="evidence" value="ECO:0007669"/>
    <property type="project" value="InterPro"/>
</dbReference>
<dbReference type="Gene3D" id="3.40.50.10140">
    <property type="entry name" value="Toll/interleukin-1 receptor homology (TIR) domain"/>
    <property type="match status" value="1"/>
</dbReference>
<accession>A0A7W7IWL6</accession>
<proteinExistence type="predicted"/>
<dbReference type="PROSITE" id="PS50104">
    <property type="entry name" value="TIR"/>
    <property type="match status" value="1"/>
</dbReference>
<dbReference type="PROSITE" id="PS51450">
    <property type="entry name" value="LRR"/>
    <property type="match status" value="13"/>
</dbReference>
<dbReference type="RefSeq" id="WP_184160830.1">
    <property type="nucleotide sequence ID" value="NZ_JACHLD010000002.1"/>
</dbReference>
<dbReference type="InterPro" id="IPR003591">
    <property type="entry name" value="Leu-rich_rpt_typical-subtyp"/>
</dbReference>